<dbReference type="Pfam" id="PF18796">
    <property type="entry name" value="LPD1"/>
    <property type="match status" value="1"/>
</dbReference>
<name>A0A2X1XKR4_PHODM</name>
<proteinExistence type="predicted"/>
<feature type="region of interest" description="Disordered" evidence="1">
    <location>
        <begin position="806"/>
        <end position="830"/>
    </location>
</feature>
<evidence type="ECO:0000259" key="4">
    <source>
        <dbReference type="Pfam" id="PF18857"/>
    </source>
</evidence>
<gene>
    <name evidence="5" type="ORF">NCTC11647_02943</name>
</gene>
<protein>
    <recommendedName>
        <fullName evidence="7">Large polyvalent protein-associated domain-containing protein</fullName>
    </recommendedName>
</protein>
<dbReference type="InterPro" id="IPR040561">
    <property type="entry name" value="LPD38"/>
</dbReference>
<evidence type="ECO:0000259" key="2">
    <source>
        <dbReference type="Pfam" id="PF18796"/>
    </source>
</evidence>
<feature type="domain" description="Large polyvalent protein-associated" evidence="2">
    <location>
        <begin position="1449"/>
        <end position="1535"/>
    </location>
</feature>
<feature type="region of interest" description="Disordered" evidence="1">
    <location>
        <begin position="912"/>
        <end position="983"/>
    </location>
</feature>
<feature type="compositionally biased region" description="Basic and acidic residues" evidence="1">
    <location>
        <begin position="432"/>
        <end position="452"/>
    </location>
</feature>
<dbReference type="InterPro" id="IPR041047">
    <property type="entry name" value="LPD1"/>
</dbReference>
<dbReference type="RefSeq" id="WP_005305691.1">
    <property type="nucleotide sequence ID" value="NZ_PYOG01000006.1"/>
</dbReference>
<dbReference type="Pfam" id="PF18799">
    <property type="entry name" value="LPD5"/>
    <property type="match status" value="1"/>
</dbReference>
<dbReference type="OrthoDB" id="9814088at2"/>
<evidence type="ECO:0000313" key="6">
    <source>
        <dbReference type="Proteomes" id="UP000251647"/>
    </source>
</evidence>
<feature type="compositionally biased region" description="Basic and acidic residues" evidence="1">
    <location>
        <begin position="962"/>
        <end position="983"/>
    </location>
</feature>
<evidence type="ECO:0000313" key="5">
    <source>
        <dbReference type="EMBL" id="SPY44008.1"/>
    </source>
</evidence>
<reference evidence="5 6" key="1">
    <citation type="submission" date="2018-06" db="EMBL/GenBank/DDBJ databases">
        <authorList>
            <consortium name="Pathogen Informatics"/>
            <person name="Doyle S."/>
        </authorList>
    </citation>
    <scope>NUCLEOTIDE SEQUENCE [LARGE SCALE GENOMIC DNA]</scope>
    <source>
        <strain evidence="5 6">NCTC11647</strain>
    </source>
</reference>
<evidence type="ECO:0008006" key="7">
    <source>
        <dbReference type="Google" id="ProtNLM"/>
    </source>
</evidence>
<evidence type="ECO:0000256" key="1">
    <source>
        <dbReference type="SAM" id="MobiDB-lite"/>
    </source>
</evidence>
<evidence type="ECO:0000259" key="3">
    <source>
        <dbReference type="Pfam" id="PF18799"/>
    </source>
</evidence>
<dbReference type="EMBL" id="UATL01000005">
    <property type="protein sequence ID" value="SPY44008.1"/>
    <property type="molecule type" value="Genomic_DNA"/>
</dbReference>
<accession>A0A2X1XKR4</accession>
<dbReference type="Pfam" id="PF18857">
    <property type="entry name" value="LPD38"/>
    <property type="match status" value="1"/>
</dbReference>
<feature type="region of interest" description="Disordered" evidence="1">
    <location>
        <begin position="1993"/>
        <end position="2023"/>
    </location>
</feature>
<feature type="domain" description="Large polyvalent protein associated" evidence="4">
    <location>
        <begin position="2395"/>
        <end position="2602"/>
    </location>
</feature>
<feature type="region of interest" description="Disordered" evidence="1">
    <location>
        <begin position="401"/>
        <end position="453"/>
    </location>
</feature>
<feature type="compositionally biased region" description="Basic and acidic residues" evidence="1">
    <location>
        <begin position="912"/>
        <end position="953"/>
    </location>
</feature>
<feature type="region of interest" description="Disordered" evidence="1">
    <location>
        <begin position="499"/>
        <end position="528"/>
    </location>
</feature>
<sequence>MNDQLLGDDVAPKATVNAKTDMTTFSKQDLGNSGLPAEPNYEVGISDIGKSTLSAGLRSISGIAEIGNQNVKALENKANKDDGFVSGIANAMTYVPIIPIADKVLPKLRDGLSSVANSIDNTLSSDAKKAAQTMPVTKEGDEWRFSSDPAVFGMNFANVVGYMLPTVATAFATRGQSLAALEPALTRAMIRTGASKAVAEKALPYVVNALKSAPATTAGITSDLGSQGNDMRRQALDSNFDQLSESKYFREAFSDIDSNPETASLTDGQKLSLARERVADFASRATISDPKNIAASAAATMLGDVPLANAALKGLKTTAGGLRGAAHGFISGGLREAPLEGMQEGIQQKVSNNVSNQYLGSDIDPNQGVDKARANGALLGFLSGGSLNAIGGLRGEHEQAIEPETQTGETGSPDKVDEEPETTPVDVSVTRDLNEEPQDKPTHAQHGYTKEEAVDDLNAPAYLREELRNQAGPQPDLNTGQSYDVDDLSIPAYLRNGKEINEDPETHERVSEPNTKEQSFSHKEGSVTPKTFDETYLLDDGTTTLDTEHHMKGKNDIVFSDVPPSVIYGHDQRSKVLAQNNDDKQVGYPEFDGGLKKSQRRELEYLARRRADKIPLAMQNLKGAARITRPEYREELVQLADQSSALSHNKEVNHQLDTVTSAITKLGGINRDLAKSEGIDEAHFKRNQLFPTKGGRTFDEMAEVLNEHGFTARSGKSLSANDVLDLVGGELDNNERHYSNQSDAITETDKGSALAELVREYGNERIQIAIKKALKGERLGDRQGDIVNEAMDVIETGRIEQAGGIESRRNERDMRRASRQAKREQKLKQASQDLGLPDWVTSDYSMNLEQEYSDTVESLLDDSIYQASSIDHQATEHLIKEYEAGKLTTAQLISKLGEIDYADQQAVSNMEDAKPITEITDTKSAEERTRTSTLRTEQKAELEHDAGAKETVEQGKQNLGKNKPEPKSTPKTEEGTQEHLDKEISVEPTLSKPHLVKNDIQDVGEKIGGARKDIWESYSSTVEGHTKGELQSLPLSKSWPQPNYQAMLNQGGSLDTLSLFRAIRDSITAKPRSGYKVSRWANNVHSLREVALKVLDGSITKEQADTILKTSTSREAHQIAGRAALYQAMGLNNSLSGFTVSQGEYSLFNGQQFNPPKTIWTVERTTKSNGLNHWPRMMSFGDTQAEAIEKFKHKYQELIDGTKDEPKLATFDIYTKYQTHGYFIGKEVGRSYVDLEGPIDSIKEARRILNEENERLSQKLAREKYVPALRGEENYPRVGEDMRQGSDVSADDFANVFGFRGVEFGNWVDQKKRQTMVNEAYDALMDMAAVLNISPKAISLNGELGLAFGARGIGGKNAAKAHYEPGKVVINLTKKKGAGSLGHEWWHALDNYFGKMDVLKSNPDPQEMMTLRSLKDRKEMVVRAEMRAAFKGVMDVINDSDLVKRSKHLDKTRSKDYWSTPEEMSARSFESYLIAKLADQNVRNDFLANIVKEPEWNDDAKENGSLVNSYPYPNKAESKNIRSSFDHLFNTIEENKFDDGHVMLFSRESFTPESKNSSKGMPVKQARLAVQSWLRQYKGGAGVSIKVVQTQAEAEHILGAKLDGYKINAFYDEVSASVVVVADNIANTKELRKKLRHEILVHHGLRAVVGDTEYGRILKMVYSGLESKHLKPLIHELEQHYNRSDLNSFVEEVLAHVAEKERNTIQQWYDRIVSSIAQALRKVGLMSQSDITKAELHNIVQTLTERIKSVNEWGPGTESPKESGHGRLSRTKFSKTKAADGLFDRDAFLAAVDKVRKITQGTTTTTTAGFDIPTENLKSQTIRKLADKFQVLKALQKNIAQAGGKVDENNDVYLAEELFHGKSENDLRLMKEKYIQPLADKMAKFNINQAKLDEYLIARHAQERNAYIAKINPKFPDGGSGMTNSDAAAKLDEIRQSGKQKQYDELVHIIDAMIAKQRDVIKASGLESNDLVDTWQSHYKHYVPLKGIAKDEPSSARTGKGFSIGGKESKTAKGRQSMAESPSSHAIIDLTEKLIRAQKNEVGNTLLKLVQDNPSPDYWQVFTNEHPDTVPDIVERKNAVTGEKERTVIDRAVPMAMMSDYYFPTKKDGKVYYIKLHDSRLMNAMKNMGPDTSNGVIRTMAKVNRFLATVNTSYNPEFVVGNFARDIQTAFLNLSAEQTRDDGKIKGQKVVKHTIKDIPKAMRAVYASLREKSLDTAQGKEWQSYFEDFMSDGAKTGWFDMKDVDGQAKELDRMVAMASGTTKGRAYKLLSSTTGFIENLNSAVENAVRLSAYVNARKSGISRKKAASLAKNMTVNFNRRGEVGTTLNAMYMFANASVQGSVNFMRTMYGLNGDGKLKWKNLNQAQKIAMGVVAGSFALSFANRNSAGNDEDGQNWFDKVPNYVKERNFIIMKSLLGGEQDGSYWSIPMPYGYNIFALLGSGVESAVNSDYLTKAQVTGNIALATLSSFSPIGLSESNTVTGTILQNVAPTITKPFLDVGLNENFYGGQVYKENMPFGTPLPESSLSKMGTSEHYKYIAKWLNQVTGGSEFRSGGIDVSPDILQYMVGYLGGAALRFADVKVPGLIDRLEGEEVEPSQVAFLSRISGRVMPYEDQQKFYQRRDELMQIADEANSLSGAKRQAFIGQYKQQLKLMSILKSTDKQLKNLRKKRDIIYALNIPPKDKELRIKNVERKMKTVIDDFNFKYPSSL</sequence>
<feature type="region of interest" description="Disordered" evidence="1">
    <location>
        <begin position="1751"/>
        <end position="1770"/>
    </location>
</feature>
<dbReference type="InterPro" id="IPR040651">
    <property type="entry name" value="LPD5"/>
</dbReference>
<feature type="domain" description="Large polyvalent protein-associated" evidence="3">
    <location>
        <begin position="1148"/>
        <end position="1295"/>
    </location>
</feature>
<dbReference type="Proteomes" id="UP000251647">
    <property type="component" value="Unassembled WGS sequence"/>
</dbReference>
<feature type="compositionally biased region" description="Basic and acidic residues" evidence="1">
    <location>
        <begin position="806"/>
        <end position="827"/>
    </location>
</feature>
<organism evidence="5 6">
    <name type="scientific">Photobacterium damselae</name>
    <dbReference type="NCBI Taxonomy" id="38293"/>
    <lineage>
        <taxon>Bacteria</taxon>
        <taxon>Pseudomonadati</taxon>
        <taxon>Pseudomonadota</taxon>
        <taxon>Gammaproteobacteria</taxon>
        <taxon>Vibrionales</taxon>
        <taxon>Vibrionaceae</taxon>
        <taxon>Photobacterium</taxon>
    </lineage>
</organism>
<feature type="compositionally biased region" description="Basic and acidic residues" evidence="1">
    <location>
        <begin position="499"/>
        <end position="525"/>
    </location>
</feature>